<feature type="domain" description="Glycosyltransferase subfamily 4-like N-terminal" evidence="2">
    <location>
        <begin position="26"/>
        <end position="203"/>
    </location>
</feature>
<dbReference type="RefSeq" id="WP_132791410.1">
    <property type="nucleotide sequence ID" value="NZ_SLXM01000001.1"/>
</dbReference>
<dbReference type="InterPro" id="IPR050194">
    <property type="entry name" value="Glycosyltransferase_grp1"/>
</dbReference>
<reference evidence="3 4" key="1">
    <citation type="submission" date="2019-03" db="EMBL/GenBank/DDBJ databases">
        <title>Genomic Encyclopedia of Type Strains, Phase IV (KMG-IV): sequencing the most valuable type-strain genomes for metagenomic binning, comparative biology and taxonomic classification.</title>
        <authorList>
            <person name="Goeker M."/>
        </authorList>
    </citation>
    <scope>NUCLEOTIDE SEQUENCE [LARGE SCALE GENOMIC DNA]</scope>
    <source>
        <strain evidence="3 4">DSM 14836</strain>
    </source>
</reference>
<dbReference type="Pfam" id="PF00534">
    <property type="entry name" value="Glycos_transf_1"/>
    <property type="match status" value="1"/>
</dbReference>
<keyword evidence="4" id="KW-1185">Reference proteome</keyword>
<dbReference type="Proteomes" id="UP000294564">
    <property type="component" value="Unassembled WGS sequence"/>
</dbReference>
<dbReference type="PANTHER" id="PTHR45947">
    <property type="entry name" value="SULFOQUINOVOSYL TRANSFERASE SQD2"/>
    <property type="match status" value="1"/>
</dbReference>
<dbReference type="Gene3D" id="3.40.50.2000">
    <property type="entry name" value="Glycogen Phosphorylase B"/>
    <property type="match status" value="2"/>
</dbReference>
<dbReference type="GO" id="GO:0016758">
    <property type="term" value="F:hexosyltransferase activity"/>
    <property type="evidence" value="ECO:0007669"/>
    <property type="project" value="TreeGrafter"/>
</dbReference>
<proteinExistence type="predicted"/>
<evidence type="ECO:0000313" key="4">
    <source>
        <dbReference type="Proteomes" id="UP000294564"/>
    </source>
</evidence>
<organism evidence="3 4">
    <name type="scientific">Tenacibaculum skagerrakense</name>
    <dbReference type="NCBI Taxonomy" id="186571"/>
    <lineage>
        <taxon>Bacteria</taxon>
        <taxon>Pseudomonadati</taxon>
        <taxon>Bacteroidota</taxon>
        <taxon>Flavobacteriia</taxon>
        <taxon>Flavobacteriales</taxon>
        <taxon>Flavobacteriaceae</taxon>
        <taxon>Tenacibaculum</taxon>
    </lineage>
</organism>
<dbReference type="AlphaFoldDB" id="A0A4R2P265"/>
<sequence length="390" mass="44890">MTNKQVNITIITPFFFPEPISTGKFNTEMALALKERGHKVKVLCFHPFYPSWKIQKSTESLEGIEIIRGGKFLKFTTNATIRRVILELSFTFFLLRNISKLRGNTDIIIPVFPPSLGFLVAKLFLKKKTQKVGMVHDLQEIYANQKKSLLSKIISKSIHFVEKGCYQSCDSLIFLSQEMKDTAQEIYKLSPSKLRVQYPFITIDSESNTNDLEEILPATFKHIVYSGALGEKQYPKGLYELFDFCSKSIDGVMFHVFSQGSYFEELKEQNNNDKIKFHPLVPKKNIEELYRRSYVQVVPQLPGTSKGSLPSKLPNLLVSGVNVVCITDQGSEIEELFKKNNFKTIITSWDREKIKDIFETLLQQEKRNENQIEISKNLFLIDSMIDKILN</sequence>
<comment type="caution">
    <text evidence="3">The sequence shown here is derived from an EMBL/GenBank/DDBJ whole genome shotgun (WGS) entry which is preliminary data.</text>
</comment>
<dbReference type="Pfam" id="PF13439">
    <property type="entry name" value="Glyco_transf_4"/>
    <property type="match status" value="1"/>
</dbReference>
<evidence type="ECO:0000259" key="1">
    <source>
        <dbReference type="Pfam" id="PF00534"/>
    </source>
</evidence>
<feature type="domain" description="Glycosyl transferase family 1" evidence="1">
    <location>
        <begin position="217"/>
        <end position="376"/>
    </location>
</feature>
<name>A0A4R2P265_9FLAO</name>
<protein>
    <submittedName>
        <fullName evidence="3">Glycosyltransferase involved in cell wall biosynthesis</fullName>
    </submittedName>
</protein>
<keyword evidence="3" id="KW-0808">Transferase</keyword>
<gene>
    <name evidence="3" type="ORF">EV195_101120</name>
</gene>
<evidence type="ECO:0000313" key="3">
    <source>
        <dbReference type="EMBL" id="TCP27961.1"/>
    </source>
</evidence>
<dbReference type="InterPro" id="IPR001296">
    <property type="entry name" value="Glyco_trans_1"/>
</dbReference>
<dbReference type="PANTHER" id="PTHR45947:SF3">
    <property type="entry name" value="SULFOQUINOVOSYL TRANSFERASE SQD2"/>
    <property type="match status" value="1"/>
</dbReference>
<dbReference type="CDD" id="cd03794">
    <property type="entry name" value="GT4_WbuB-like"/>
    <property type="match status" value="1"/>
</dbReference>
<dbReference type="InterPro" id="IPR028098">
    <property type="entry name" value="Glyco_trans_4-like_N"/>
</dbReference>
<dbReference type="OrthoDB" id="9811902at2"/>
<accession>A0A4R2P265</accession>
<evidence type="ECO:0000259" key="2">
    <source>
        <dbReference type="Pfam" id="PF13439"/>
    </source>
</evidence>
<dbReference type="EMBL" id="SLXM01000001">
    <property type="protein sequence ID" value="TCP27961.1"/>
    <property type="molecule type" value="Genomic_DNA"/>
</dbReference>
<dbReference type="SUPFAM" id="SSF53756">
    <property type="entry name" value="UDP-Glycosyltransferase/glycogen phosphorylase"/>
    <property type="match status" value="1"/>
</dbReference>